<organism evidence="2 3">
    <name type="scientific">Rangifer tarandus platyrhynchus</name>
    <name type="common">Svalbard reindeer</name>
    <dbReference type="NCBI Taxonomy" id="3082113"/>
    <lineage>
        <taxon>Eukaryota</taxon>
        <taxon>Metazoa</taxon>
        <taxon>Chordata</taxon>
        <taxon>Craniata</taxon>
        <taxon>Vertebrata</taxon>
        <taxon>Euteleostomi</taxon>
        <taxon>Mammalia</taxon>
        <taxon>Eutheria</taxon>
        <taxon>Laurasiatheria</taxon>
        <taxon>Artiodactyla</taxon>
        <taxon>Ruminantia</taxon>
        <taxon>Pecora</taxon>
        <taxon>Cervidae</taxon>
        <taxon>Odocoileinae</taxon>
        <taxon>Rangifer</taxon>
    </lineage>
</organism>
<keyword evidence="3" id="KW-1185">Reference proteome</keyword>
<proteinExistence type="predicted"/>
<evidence type="ECO:0000313" key="3">
    <source>
        <dbReference type="Proteomes" id="UP001176941"/>
    </source>
</evidence>
<feature type="region of interest" description="Disordered" evidence="1">
    <location>
        <begin position="53"/>
        <end position="94"/>
    </location>
</feature>
<protein>
    <submittedName>
        <fullName evidence="2">Uncharacterized protein</fullName>
    </submittedName>
</protein>
<evidence type="ECO:0000256" key="1">
    <source>
        <dbReference type="SAM" id="MobiDB-lite"/>
    </source>
</evidence>
<sequence>MDVVEGHDEGQWWFLQPAAVAEAIVCTQSLQSCLTLCLPVDLEPTRLLRPLISPGKNAGVGPSPFPGDCPNSGIQPRSPALQADSSPSDPPGKPFINFPLLSFFSGRVAQ</sequence>
<reference evidence="2" key="1">
    <citation type="submission" date="2023-04" db="EMBL/GenBank/DDBJ databases">
        <authorList>
            <consortium name="ELIXIR-Norway"/>
        </authorList>
    </citation>
    <scope>NUCLEOTIDE SEQUENCE [LARGE SCALE GENOMIC DNA]</scope>
</reference>
<name>A0ABN8YGP4_RANTA</name>
<evidence type="ECO:0000313" key="2">
    <source>
        <dbReference type="EMBL" id="CAI9160720.1"/>
    </source>
</evidence>
<gene>
    <name evidence="2" type="ORF">MRATA1EN1_LOCUS9682</name>
</gene>
<dbReference type="Proteomes" id="UP001176941">
    <property type="component" value="Chromosome 2"/>
</dbReference>
<accession>A0ABN8YGP4</accession>
<dbReference type="EMBL" id="OX459938">
    <property type="protein sequence ID" value="CAI9160720.1"/>
    <property type="molecule type" value="Genomic_DNA"/>
</dbReference>